<dbReference type="PANTHER" id="PTHR43384:SF6">
    <property type="entry name" value="SEPTUM SITE-DETERMINING PROTEIN MIND HOMOLOG, CHLOROPLASTIC"/>
    <property type="match status" value="1"/>
</dbReference>
<keyword evidence="3" id="KW-1133">Transmembrane helix</keyword>
<dbReference type="GO" id="GO:0016887">
    <property type="term" value="F:ATP hydrolysis activity"/>
    <property type="evidence" value="ECO:0007669"/>
    <property type="project" value="TreeGrafter"/>
</dbReference>
<dbReference type="GO" id="GO:0051782">
    <property type="term" value="P:negative regulation of cell division"/>
    <property type="evidence" value="ECO:0007669"/>
    <property type="project" value="TreeGrafter"/>
</dbReference>
<dbReference type="EMBL" id="CP003360">
    <property type="protein sequence ID" value="AFM22992.1"/>
    <property type="molecule type" value="Genomic_DNA"/>
</dbReference>
<name>I4C0A1_DESTA</name>
<dbReference type="KEGG" id="dti:Desti_0246"/>
<keyword evidence="1" id="KW-0547">Nucleotide-binding</keyword>
<feature type="transmembrane region" description="Helical" evidence="3">
    <location>
        <begin position="32"/>
        <end position="51"/>
    </location>
</feature>
<keyword evidence="5" id="KW-1185">Reference proteome</keyword>
<evidence type="ECO:0000256" key="2">
    <source>
        <dbReference type="ARBA" id="ARBA00022840"/>
    </source>
</evidence>
<dbReference type="STRING" id="706587.Desti_0246"/>
<evidence type="ECO:0000256" key="1">
    <source>
        <dbReference type="ARBA" id="ARBA00022741"/>
    </source>
</evidence>
<dbReference type="Gene3D" id="3.40.50.300">
    <property type="entry name" value="P-loop containing nucleotide triphosphate hydrolases"/>
    <property type="match status" value="1"/>
</dbReference>
<keyword evidence="3" id="KW-0812">Transmembrane</keyword>
<evidence type="ECO:0000313" key="4">
    <source>
        <dbReference type="EMBL" id="AFM22992.1"/>
    </source>
</evidence>
<dbReference type="InterPro" id="IPR050625">
    <property type="entry name" value="ParA/MinD_ATPase"/>
</dbReference>
<dbReference type="InterPro" id="IPR027417">
    <property type="entry name" value="P-loop_NTPase"/>
</dbReference>
<organism evidence="4 5">
    <name type="scientific">Desulfomonile tiedjei (strain ATCC 49306 / DSM 6799 / DCB-1)</name>
    <dbReference type="NCBI Taxonomy" id="706587"/>
    <lineage>
        <taxon>Bacteria</taxon>
        <taxon>Pseudomonadati</taxon>
        <taxon>Thermodesulfobacteriota</taxon>
        <taxon>Desulfomonilia</taxon>
        <taxon>Desulfomonilales</taxon>
        <taxon>Desulfomonilaceae</taxon>
        <taxon>Desulfomonile</taxon>
    </lineage>
</organism>
<evidence type="ECO:0000313" key="5">
    <source>
        <dbReference type="Proteomes" id="UP000006055"/>
    </source>
</evidence>
<protein>
    <submittedName>
        <fullName evidence="4">CobQ/CobB/MinD/ParA nucleotide binding domain-containing protein</fullName>
    </submittedName>
</protein>
<dbReference type="PANTHER" id="PTHR43384">
    <property type="entry name" value="SEPTUM SITE-DETERMINING PROTEIN MIND HOMOLOG, CHLOROPLASTIC-RELATED"/>
    <property type="match status" value="1"/>
</dbReference>
<dbReference type="GO" id="GO:0005524">
    <property type="term" value="F:ATP binding"/>
    <property type="evidence" value="ECO:0007669"/>
    <property type="project" value="UniProtKB-KW"/>
</dbReference>
<keyword evidence="3" id="KW-0472">Membrane</keyword>
<dbReference type="AlphaFoldDB" id="I4C0A1"/>
<dbReference type="SUPFAM" id="SSF52540">
    <property type="entry name" value="P-loop containing nucleoside triphosphate hydrolases"/>
    <property type="match status" value="1"/>
</dbReference>
<dbReference type="GO" id="GO:0009898">
    <property type="term" value="C:cytoplasmic side of plasma membrane"/>
    <property type="evidence" value="ECO:0007669"/>
    <property type="project" value="TreeGrafter"/>
</dbReference>
<sequence length="353" mass="39181">MVILTILLYSKESSMCEIVAFTGGQGAPGRTFLSFNIATILGFMGFGVTFVELGNSKTGMCSYFGIEPLHSTYDFAAGLCSAEEAVIHCGNNLDLIVQSDEASIIGERENKLLFDRLDELQKTDFIIADAPEGVPDSLIPVLDSASNVLAVITPEQVEASESFRFIRNLADICRGKHIHVILNRAPAPELAEIMCNRLEHDFARMLGIPMDCAWFVPEEPSVPEARDARVPFITLNPASETSLKLVQLATAIEFATRERYQGRLRQVLQALLVDLQRENIGREKTCCAAGLEEYHCLQKTLMEALSADEVDSVDFRNFYRDVREIMEVSRNLGFDHIRCNGDFNAFPGVNFAP</sequence>
<dbReference type="eggNOG" id="COG0455">
    <property type="taxonomic scope" value="Bacteria"/>
</dbReference>
<reference evidence="5" key="1">
    <citation type="submission" date="2012-06" db="EMBL/GenBank/DDBJ databases">
        <title>Complete sequence of chromosome of Desulfomonile tiedjei DSM 6799.</title>
        <authorList>
            <person name="Lucas S."/>
            <person name="Copeland A."/>
            <person name="Lapidus A."/>
            <person name="Glavina del Rio T."/>
            <person name="Dalin E."/>
            <person name="Tice H."/>
            <person name="Bruce D."/>
            <person name="Goodwin L."/>
            <person name="Pitluck S."/>
            <person name="Peters L."/>
            <person name="Ovchinnikova G."/>
            <person name="Zeytun A."/>
            <person name="Lu M."/>
            <person name="Kyrpides N."/>
            <person name="Mavromatis K."/>
            <person name="Ivanova N."/>
            <person name="Brettin T."/>
            <person name="Detter J.C."/>
            <person name="Han C."/>
            <person name="Larimer F."/>
            <person name="Land M."/>
            <person name="Hauser L."/>
            <person name="Markowitz V."/>
            <person name="Cheng J.-F."/>
            <person name="Hugenholtz P."/>
            <person name="Woyke T."/>
            <person name="Wu D."/>
            <person name="Spring S."/>
            <person name="Schroeder M."/>
            <person name="Brambilla E."/>
            <person name="Klenk H.-P."/>
            <person name="Eisen J.A."/>
        </authorList>
    </citation>
    <scope>NUCLEOTIDE SEQUENCE [LARGE SCALE GENOMIC DNA]</scope>
    <source>
        <strain evidence="5">ATCC 49306 / DSM 6799 / DCB-1</strain>
    </source>
</reference>
<dbReference type="GO" id="GO:0005829">
    <property type="term" value="C:cytosol"/>
    <property type="evidence" value="ECO:0007669"/>
    <property type="project" value="TreeGrafter"/>
</dbReference>
<proteinExistence type="predicted"/>
<keyword evidence="2" id="KW-0067">ATP-binding</keyword>
<accession>I4C0A1</accession>
<evidence type="ECO:0000256" key="3">
    <source>
        <dbReference type="SAM" id="Phobius"/>
    </source>
</evidence>
<dbReference type="HOGENOM" id="CLU_784653_0_0_7"/>
<dbReference type="Proteomes" id="UP000006055">
    <property type="component" value="Chromosome"/>
</dbReference>
<gene>
    <name evidence="4" type="ordered locus">Desti_0246</name>
</gene>